<name>A0A8H6XWJ4_9AGAR</name>
<keyword evidence="2" id="KW-1185">Reference proteome</keyword>
<dbReference type="Gene3D" id="3.60.10.10">
    <property type="entry name" value="Endonuclease/exonuclease/phosphatase"/>
    <property type="match status" value="1"/>
</dbReference>
<organism evidence="1 2">
    <name type="scientific">Mycena venus</name>
    <dbReference type="NCBI Taxonomy" id="2733690"/>
    <lineage>
        <taxon>Eukaryota</taxon>
        <taxon>Fungi</taxon>
        <taxon>Dikarya</taxon>
        <taxon>Basidiomycota</taxon>
        <taxon>Agaricomycotina</taxon>
        <taxon>Agaricomycetes</taxon>
        <taxon>Agaricomycetidae</taxon>
        <taxon>Agaricales</taxon>
        <taxon>Marasmiineae</taxon>
        <taxon>Mycenaceae</taxon>
        <taxon>Mycena</taxon>
    </lineage>
</organism>
<evidence type="ECO:0000313" key="1">
    <source>
        <dbReference type="EMBL" id="KAF7348878.1"/>
    </source>
</evidence>
<keyword evidence="1" id="KW-0378">Hydrolase</keyword>
<dbReference type="AlphaFoldDB" id="A0A8H6XWJ4"/>
<sequence length="345" mass="38575">MSYLRYDSRPDNITVQQSLDNLSDSLTAPGYLRKSGEQPWSLRRLRGAEHLLGEGLVLAGFQEALVRQLYDLAELFGEDWDWVGVVRDDGVEAGGYSPVFYKKVYSLLAFKPTRKYALHSLALPKRRLPPCLHDNSRVAPERRARSEAQRRHAASMILARARYEPATTGCPVPLDGRDFGAYEVTIDVRQSDSLPADFTAKFSVDPSSPPFVLHDLRVHTPRRAISVNHATFTGLTAPDDTCVWSRVDFLFGGGTGGWQSTGYKVGSARWDDCVLTSDQRPVFADLCEWTLRILSYATIHSWDLLKELANDTDAGKLSAEINRDLGFQGGSHYFSADIVTKLEKF</sequence>
<keyword evidence="1" id="KW-0540">Nuclease</keyword>
<proteinExistence type="predicted"/>
<accession>A0A8H6XWJ4</accession>
<keyword evidence="1" id="KW-0269">Exonuclease</keyword>
<dbReference type="Proteomes" id="UP000620124">
    <property type="component" value="Unassembled WGS sequence"/>
</dbReference>
<comment type="caution">
    <text evidence="1">The sequence shown here is derived from an EMBL/GenBank/DDBJ whole genome shotgun (WGS) entry which is preliminary data.</text>
</comment>
<dbReference type="OrthoDB" id="276515at2759"/>
<dbReference type="GO" id="GO:0004527">
    <property type="term" value="F:exonuclease activity"/>
    <property type="evidence" value="ECO:0007669"/>
    <property type="project" value="UniProtKB-KW"/>
</dbReference>
<protein>
    <submittedName>
        <fullName evidence="1">Endo/exonuclease/phosphatase domain-containing protein</fullName>
    </submittedName>
</protein>
<gene>
    <name evidence="1" type="ORF">MVEN_01408000</name>
</gene>
<dbReference type="EMBL" id="JACAZI010000011">
    <property type="protein sequence ID" value="KAF7348878.1"/>
    <property type="molecule type" value="Genomic_DNA"/>
</dbReference>
<evidence type="ECO:0000313" key="2">
    <source>
        <dbReference type="Proteomes" id="UP000620124"/>
    </source>
</evidence>
<dbReference type="InterPro" id="IPR036691">
    <property type="entry name" value="Endo/exonu/phosph_ase_sf"/>
</dbReference>
<reference evidence="1" key="1">
    <citation type="submission" date="2020-05" db="EMBL/GenBank/DDBJ databases">
        <title>Mycena genomes resolve the evolution of fungal bioluminescence.</title>
        <authorList>
            <person name="Tsai I.J."/>
        </authorList>
    </citation>
    <scope>NUCLEOTIDE SEQUENCE</scope>
    <source>
        <strain evidence="1">CCC161011</strain>
    </source>
</reference>